<dbReference type="InterPro" id="IPR036259">
    <property type="entry name" value="MFS_trans_sf"/>
</dbReference>
<feature type="domain" description="Major facilitator superfamily (MFS) profile" evidence="6">
    <location>
        <begin position="15"/>
        <end position="403"/>
    </location>
</feature>
<accession>A0A3P1WUI6</accession>
<evidence type="ECO:0000313" key="8">
    <source>
        <dbReference type="Proteomes" id="UP000280935"/>
    </source>
</evidence>
<evidence type="ECO:0000256" key="3">
    <source>
        <dbReference type="ARBA" id="ARBA00022989"/>
    </source>
</evidence>
<feature type="transmembrane region" description="Helical" evidence="5">
    <location>
        <begin position="292"/>
        <end position="309"/>
    </location>
</feature>
<keyword evidence="2 5" id="KW-0812">Transmembrane</keyword>
<evidence type="ECO:0000259" key="6">
    <source>
        <dbReference type="PROSITE" id="PS50850"/>
    </source>
</evidence>
<dbReference type="InterPro" id="IPR020846">
    <property type="entry name" value="MFS_dom"/>
</dbReference>
<feature type="transmembrane region" description="Helical" evidence="5">
    <location>
        <begin position="375"/>
        <end position="398"/>
    </location>
</feature>
<dbReference type="PANTHER" id="PTHR23546:SF1">
    <property type="entry name" value="MEMBRANE PROTEIN"/>
    <property type="match status" value="1"/>
</dbReference>
<dbReference type="GO" id="GO:0005886">
    <property type="term" value="C:plasma membrane"/>
    <property type="evidence" value="ECO:0007669"/>
    <property type="project" value="UniProtKB-SubCell"/>
</dbReference>
<name>A0A3P1WUI6_9ACTN</name>
<evidence type="ECO:0000256" key="1">
    <source>
        <dbReference type="ARBA" id="ARBA00004651"/>
    </source>
</evidence>
<dbReference type="OrthoDB" id="9793283at2"/>
<proteinExistence type="predicted"/>
<dbReference type="Proteomes" id="UP000280935">
    <property type="component" value="Unassembled WGS sequence"/>
</dbReference>
<gene>
    <name evidence="7" type="ORF">EII35_07430</name>
</gene>
<dbReference type="PROSITE" id="PS50850">
    <property type="entry name" value="MFS"/>
    <property type="match status" value="1"/>
</dbReference>
<dbReference type="EMBL" id="RQYT01000013">
    <property type="protein sequence ID" value="RRD49706.1"/>
    <property type="molecule type" value="Genomic_DNA"/>
</dbReference>
<evidence type="ECO:0000256" key="4">
    <source>
        <dbReference type="ARBA" id="ARBA00023136"/>
    </source>
</evidence>
<dbReference type="Gene3D" id="1.20.1250.20">
    <property type="entry name" value="MFS general substrate transporter like domains"/>
    <property type="match status" value="1"/>
</dbReference>
<protein>
    <submittedName>
        <fullName evidence="7">MFS transporter</fullName>
    </submittedName>
</protein>
<dbReference type="SUPFAM" id="SSF103473">
    <property type="entry name" value="MFS general substrate transporter"/>
    <property type="match status" value="1"/>
</dbReference>
<feature type="transmembrane region" description="Helical" evidence="5">
    <location>
        <begin position="16"/>
        <end position="37"/>
    </location>
</feature>
<keyword evidence="3 5" id="KW-1133">Transmembrane helix</keyword>
<feature type="transmembrane region" description="Helical" evidence="5">
    <location>
        <begin position="224"/>
        <end position="245"/>
    </location>
</feature>
<sequence length="411" mass="43095">MHLSNATAEPRTGHQIPLLLGTVLLVNIAQMTLGPIMSPLARDLGFAEWQVGVTVSSAALMVVLTSQAWGRRAQATGFRLVLVLGLAMALVAMTLFSVVAALGLAGVLVGWGLFILFLLFRGMGFGVSMAAVPPTAQAYIAEATDEGPERVKGMAGVGAMQGLASIVGAVIGGILAGWGLMWPIIVAPVLLAISLGAVVWGFRALPRVEQVEQPRPLNPLDRRVWPFLVAGFGLFLALGFIQVTAGFLVQDRLHLGSEMTGRTTGMLMLAMGLGMVAAQAGLVPRLKWPPSMLLRWGVAAAMLGFILLLPDQGAWLMVVAFALLGLGLGLAIPGYMAGPTMLVERDEQGGLAGAVGATNGVTYVLSPLVSTLLYGWWQLLPVLVATGLLLAVMVFLLVHPAFRRPTPTADG</sequence>
<dbReference type="AlphaFoldDB" id="A0A3P1WUI6"/>
<feature type="transmembrane region" description="Helical" evidence="5">
    <location>
        <begin position="181"/>
        <end position="203"/>
    </location>
</feature>
<comment type="subcellular location">
    <subcellularLocation>
        <location evidence="1">Cell membrane</location>
        <topology evidence="1">Multi-pass membrane protein</topology>
    </subcellularLocation>
</comment>
<feature type="transmembrane region" description="Helical" evidence="5">
    <location>
        <begin position="315"/>
        <end position="337"/>
    </location>
</feature>
<evidence type="ECO:0000256" key="5">
    <source>
        <dbReference type="SAM" id="Phobius"/>
    </source>
</evidence>
<evidence type="ECO:0000313" key="7">
    <source>
        <dbReference type="EMBL" id="RRD49706.1"/>
    </source>
</evidence>
<dbReference type="RefSeq" id="WP_125227831.1">
    <property type="nucleotide sequence ID" value="NZ_RQYT01000013.1"/>
</dbReference>
<feature type="transmembrane region" description="Helical" evidence="5">
    <location>
        <begin position="49"/>
        <end position="69"/>
    </location>
</feature>
<feature type="transmembrane region" description="Helical" evidence="5">
    <location>
        <begin position="81"/>
        <end position="105"/>
    </location>
</feature>
<keyword evidence="4 5" id="KW-0472">Membrane</keyword>
<dbReference type="PANTHER" id="PTHR23546">
    <property type="entry name" value="TRANSPORT PROTEIN"/>
    <property type="match status" value="1"/>
</dbReference>
<feature type="transmembrane region" description="Helical" evidence="5">
    <location>
        <begin position="265"/>
        <end position="283"/>
    </location>
</feature>
<evidence type="ECO:0000256" key="2">
    <source>
        <dbReference type="ARBA" id="ARBA00022692"/>
    </source>
</evidence>
<comment type="caution">
    <text evidence="7">The sequence shown here is derived from an EMBL/GenBank/DDBJ whole genome shotgun (WGS) entry which is preliminary data.</text>
</comment>
<feature type="transmembrane region" description="Helical" evidence="5">
    <location>
        <begin position="153"/>
        <end position="175"/>
    </location>
</feature>
<organism evidence="7 8">
    <name type="scientific">Arachnia propionica</name>
    <dbReference type="NCBI Taxonomy" id="1750"/>
    <lineage>
        <taxon>Bacteria</taxon>
        <taxon>Bacillati</taxon>
        <taxon>Actinomycetota</taxon>
        <taxon>Actinomycetes</taxon>
        <taxon>Propionibacteriales</taxon>
        <taxon>Propionibacteriaceae</taxon>
        <taxon>Arachnia</taxon>
    </lineage>
</organism>
<dbReference type="InterPro" id="IPR011701">
    <property type="entry name" value="MFS"/>
</dbReference>
<reference evidence="7 8" key="1">
    <citation type="submission" date="2018-11" db="EMBL/GenBank/DDBJ databases">
        <title>Genomes From Bacteria Associated with the Canine Oral Cavity: a Test Case for Automated Genome-Based Taxonomic Assignment.</title>
        <authorList>
            <person name="Coil D.A."/>
            <person name="Jospin G."/>
            <person name="Darling A.E."/>
            <person name="Wallis C."/>
            <person name="Davis I.J."/>
            <person name="Harris S."/>
            <person name="Eisen J.A."/>
            <person name="Holcombe L.J."/>
            <person name="O'Flynn C."/>
        </authorList>
    </citation>
    <scope>NUCLEOTIDE SEQUENCE [LARGE SCALE GENOMIC DNA]</scope>
    <source>
        <strain evidence="7 8">OH2822_COT-296</strain>
    </source>
</reference>
<feature type="transmembrane region" description="Helical" evidence="5">
    <location>
        <begin position="349"/>
        <end position="369"/>
    </location>
</feature>
<dbReference type="GO" id="GO:0022857">
    <property type="term" value="F:transmembrane transporter activity"/>
    <property type="evidence" value="ECO:0007669"/>
    <property type="project" value="InterPro"/>
</dbReference>
<dbReference type="Pfam" id="PF07690">
    <property type="entry name" value="MFS_1"/>
    <property type="match status" value="1"/>
</dbReference>